<proteinExistence type="predicted"/>
<dbReference type="Proteomes" id="UP000887540">
    <property type="component" value="Unplaced"/>
</dbReference>
<accession>A0A914ECP7</accession>
<keyword evidence="2" id="KW-1185">Reference proteome</keyword>
<evidence type="ECO:0000313" key="3">
    <source>
        <dbReference type="WBParaSite" id="ACRNAN_scaffold6889.g25234.t1"/>
    </source>
</evidence>
<sequence>MRASAVESKEQKQIKPYTKKRSKSPQIEPAPQLVPQQCPTFNYSPANTTYTSSMETEISPYMLPSTSSISSPSSVFLHQIKSESSSVSQESTQLGFLPSTYRDLNENNYKKILSVLPEMKPELIKFQNWIGRIDDPSMMLSNSEQFPLLNAMFLIMRQALSWREHLLEYPSEPFGTSNAPRYYSYSLHRKVVMTEYIVMKQVVDAFYAFKEFSAEAKQTIVMNSYNYWLPFHMCLKTALYGDGSVKKIYTHRIMHFDVDMDSLINLVKSDKEKFSAPESDCQISA</sequence>
<evidence type="ECO:0000256" key="1">
    <source>
        <dbReference type="SAM" id="MobiDB-lite"/>
    </source>
</evidence>
<protein>
    <submittedName>
        <fullName evidence="3">NR LBD domain-containing protein</fullName>
    </submittedName>
</protein>
<feature type="region of interest" description="Disordered" evidence="1">
    <location>
        <begin position="1"/>
        <end position="34"/>
    </location>
</feature>
<name>A0A914ECP7_9BILA</name>
<reference evidence="3" key="1">
    <citation type="submission" date="2022-11" db="UniProtKB">
        <authorList>
            <consortium name="WormBaseParasite"/>
        </authorList>
    </citation>
    <scope>IDENTIFICATION</scope>
</reference>
<organism evidence="2 3">
    <name type="scientific">Acrobeloides nanus</name>
    <dbReference type="NCBI Taxonomy" id="290746"/>
    <lineage>
        <taxon>Eukaryota</taxon>
        <taxon>Metazoa</taxon>
        <taxon>Ecdysozoa</taxon>
        <taxon>Nematoda</taxon>
        <taxon>Chromadorea</taxon>
        <taxon>Rhabditida</taxon>
        <taxon>Tylenchina</taxon>
        <taxon>Cephalobomorpha</taxon>
        <taxon>Cephaloboidea</taxon>
        <taxon>Cephalobidae</taxon>
        <taxon>Acrobeloides</taxon>
    </lineage>
</organism>
<dbReference type="WBParaSite" id="ACRNAN_scaffold6889.g25234.t1">
    <property type="protein sequence ID" value="ACRNAN_scaffold6889.g25234.t1"/>
    <property type="gene ID" value="ACRNAN_scaffold6889.g25234"/>
</dbReference>
<evidence type="ECO:0000313" key="2">
    <source>
        <dbReference type="Proteomes" id="UP000887540"/>
    </source>
</evidence>
<dbReference type="AlphaFoldDB" id="A0A914ECP7"/>